<dbReference type="EMBL" id="DS989852">
    <property type="protein sequence ID" value="EDX74694.1"/>
    <property type="molecule type" value="Genomic_DNA"/>
</dbReference>
<dbReference type="Pfam" id="PF01797">
    <property type="entry name" value="Y1_Tnp"/>
    <property type="match status" value="1"/>
</dbReference>
<dbReference type="Gene3D" id="3.30.70.1290">
    <property type="entry name" value="Transposase IS200-like"/>
    <property type="match status" value="1"/>
</dbReference>
<accession>B4VU13</accession>
<dbReference type="InterPro" id="IPR002686">
    <property type="entry name" value="Transposase_17"/>
</dbReference>
<dbReference type="PANTHER" id="PTHR36966">
    <property type="entry name" value="REP-ASSOCIATED TYROSINE TRANSPOSASE"/>
    <property type="match status" value="1"/>
</dbReference>
<gene>
    <name evidence="2" type="ORF">MC7420_6172</name>
</gene>
<organism evidence="2 3">
    <name type="scientific">Coleofasciculus chthonoplastes PCC 7420</name>
    <dbReference type="NCBI Taxonomy" id="118168"/>
    <lineage>
        <taxon>Bacteria</taxon>
        <taxon>Bacillati</taxon>
        <taxon>Cyanobacteriota</taxon>
        <taxon>Cyanophyceae</taxon>
        <taxon>Coleofasciculales</taxon>
        <taxon>Coleofasciculaceae</taxon>
        <taxon>Coleofasciculus</taxon>
    </lineage>
</organism>
<dbReference type="InterPro" id="IPR036515">
    <property type="entry name" value="Transposase_17_sf"/>
</dbReference>
<dbReference type="GO" id="GO:0043565">
    <property type="term" value="F:sequence-specific DNA binding"/>
    <property type="evidence" value="ECO:0007669"/>
    <property type="project" value="TreeGrafter"/>
</dbReference>
<dbReference type="OrthoDB" id="9794403at2"/>
<dbReference type="RefSeq" id="WP_006102025.1">
    <property type="nucleotide sequence ID" value="NZ_DS989852.1"/>
</dbReference>
<dbReference type="eggNOG" id="COG1943">
    <property type="taxonomic scope" value="Bacteria"/>
</dbReference>
<sequence>MKYNLDQHHRRSIRLKDYDYTQPGFYFITICTCQRQTLLGEIIDSQMQLSDSGKFVYLHWQNLLHYHPNLKLDEFVIMPNHLHGILILTADTTDQKYHGLPEIIRGFKTFSARRINKNRRQRGVPVWQRGYYEHIIRNEQSLTAIREYIVNNPIAWEEDELHPSGSKEWDGTIKNLALHTNRR</sequence>
<evidence type="ECO:0000313" key="3">
    <source>
        <dbReference type="Proteomes" id="UP000003835"/>
    </source>
</evidence>
<dbReference type="GO" id="GO:0006313">
    <property type="term" value="P:DNA transposition"/>
    <property type="evidence" value="ECO:0007669"/>
    <property type="project" value="InterPro"/>
</dbReference>
<dbReference type="STRING" id="118168.MC7420_6172"/>
<dbReference type="InterPro" id="IPR052715">
    <property type="entry name" value="RAYT_transposase"/>
</dbReference>
<feature type="domain" description="Transposase IS200-like" evidence="1">
    <location>
        <begin position="21"/>
        <end position="152"/>
    </location>
</feature>
<dbReference type="Proteomes" id="UP000003835">
    <property type="component" value="Unassembled WGS sequence"/>
</dbReference>
<name>B4VU13_9CYAN</name>
<dbReference type="SUPFAM" id="SSF143422">
    <property type="entry name" value="Transposase IS200-like"/>
    <property type="match status" value="1"/>
</dbReference>
<keyword evidence="3" id="KW-1185">Reference proteome</keyword>
<dbReference type="HOGENOM" id="CLU_101329_0_0_3"/>
<dbReference type="PANTHER" id="PTHR36966:SF1">
    <property type="entry name" value="REP-ASSOCIATED TYROSINE TRANSPOSASE"/>
    <property type="match status" value="1"/>
</dbReference>
<dbReference type="AlphaFoldDB" id="B4VU13"/>
<dbReference type="SMART" id="SM01321">
    <property type="entry name" value="Y1_Tnp"/>
    <property type="match status" value="1"/>
</dbReference>
<proteinExistence type="predicted"/>
<protein>
    <submittedName>
        <fullName evidence="2">Conserved domain protein</fullName>
    </submittedName>
</protein>
<evidence type="ECO:0000259" key="1">
    <source>
        <dbReference type="SMART" id="SM01321"/>
    </source>
</evidence>
<reference evidence="2 3" key="1">
    <citation type="submission" date="2008-07" db="EMBL/GenBank/DDBJ databases">
        <authorList>
            <person name="Tandeau de Marsac N."/>
            <person name="Ferriera S."/>
            <person name="Johnson J."/>
            <person name="Kravitz S."/>
            <person name="Beeson K."/>
            <person name="Sutton G."/>
            <person name="Rogers Y.-H."/>
            <person name="Friedman R."/>
            <person name="Frazier M."/>
            <person name="Venter J.C."/>
        </authorList>
    </citation>
    <scope>NUCLEOTIDE SEQUENCE [LARGE SCALE GENOMIC DNA]</scope>
    <source>
        <strain evidence="2 3">PCC 7420</strain>
    </source>
</reference>
<dbReference type="GO" id="GO:0004803">
    <property type="term" value="F:transposase activity"/>
    <property type="evidence" value="ECO:0007669"/>
    <property type="project" value="InterPro"/>
</dbReference>
<evidence type="ECO:0000313" key="2">
    <source>
        <dbReference type="EMBL" id="EDX74694.1"/>
    </source>
</evidence>